<dbReference type="AlphaFoldDB" id="A0A6I2MAI4"/>
<comment type="caution">
    <text evidence="4">The sequence shown here is derived from an EMBL/GenBank/DDBJ whole genome shotgun (WGS) entry which is preliminary data.</text>
</comment>
<organism evidence="4 5">
    <name type="scientific">Metabacillus idriensis</name>
    <dbReference type="NCBI Taxonomy" id="324768"/>
    <lineage>
        <taxon>Bacteria</taxon>
        <taxon>Bacillati</taxon>
        <taxon>Bacillota</taxon>
        <taxon>Bacilli</taxon>
        <taxon>Bacillales</taxon>
        <taxon>Bacillaceae</taxon>
        <taxon>Metabacillus</taxon>
    </lineage>
</organism>
<protein>
    <submittedName>
        <fullName evidence="4">Gamma-glutamylcyclotransferase</fullName>
    </submittedName>
</protein>
<proteinExistence type="predicted"/>
<dbReference type="InterPro" id="IPR013024">
    <property type="entry name" value="GGCT-like"/>
</dbReference>
<dbReference type="PANTHER" id="PTHR12935">
    <property type="entry name" value="GAMMA-GLUTAMYLCYCLOTRANSFERASE"/>
    <property type="match status" value="1"/>
</dbReference>
<dbReference type="Gene3D" id="3.10.490.10">
    <property type="entry name" value="Gamma-glutamyl cyclotransferase-like"/>
    <property type="match status" value="2"/>
</dbReference>
<dbReference type="Pfam" id="PF06094">
    <property type="entry name" value="GGACT"/>
    <property type="match status" value="1"/>
</dbReference>
<keyword evidence="1" id="KW-0456">Lyase</keyword>
<dbReference type="RefSeq" id="WP_154318135.1">
    <property type="nucleotide sequence ID" value="NZ_CAJGAA010000001.1"/>
</dbReference>
<dbReference type="CDD" id="cd06661">
    <property type="entry name" value="GGCT_like"/>
    <property type="match status" value="2"/>
</dbReference>
<dbReference type="InterPro" id="IPR017939">
    <property type="entry name" value="G-Glutamylcylcotransferase"/>
</dbReference>
<dbReference type="Pfam" id="PF13772">
    <property type="entry name" value="AIG2_2"/>
    <property type="match status" value="1"/>
</dbReference>
<dbReference type="SUPFAM" id="SSF110857">
    <property type="entry name" value="Gamma-glutamyl cyclotransferase-like"/>
    <property type="match status" value="2"/>
</dbReference>
<accession>A0A6I2MAI4</accession>
<dbReference type="InterPro" id="IPR036568">
    <property type="entry name" value="GGCT-like_sf"/>
</dbReference>
<dbReference type="Proteomes" id="UP000441585">
    <property type="component" value="Unassembled WGS sequence"/>
</dbReference>
<evidence type="ECO:0000256" key="2">
    <source>
        <dbReference type="PIRSR" id="PIRSR617939-1"/>
    </source>
</evidence>
<evidence type="ECO:0000256" key="1">
    <source>
        <dbReference type="ARBA" id="ARBA00023239"/>
    </source>
</evidence>
<feature type="domain" description="Gamma-glutamylcyclotransferase AIG2-like" evidence="3">
    <location>
        <begin position="5"/>
        <end position="123"/>
    </location>
</feature>
<evidence type="ECO:0000259" key="3">
    <source>
        <dbReference type="Pfam" id="PF06094"/>
    </source>
</evidence>
<evidence type="ECO:0000313" key="4">
    <source>
        <dbReference type="EMBL" id="MRX53451.1"/>
    </source>
</evidence>
<sequence length="286" mass="32901">MNCHLFVYGTLRYMEKNHHYIKQGTCIAEQAWTNGSLFDWNDGYPAMTVDQDTVYGELYEIDEDLLPEIHKLEGYLGPEANDSLFEFVPVRVYTDTLAHDAFCYVIKPEQADGMKKIKSGDWKEYQFILNPPAETYYFAYGSCMDTERFQKAAVEHHFADVIGGGKAEKYSVKFTVTMEDGGRADLVEDGGSAEGILYRVPEEAVDYLYMREGVDSKTYRPAFIRVEIGEKVYEQCLTFTVIQKKEEFRPPSHYSTEILRGAEGRLGDEYVEKIRAYMNALPEYKP</sequence>
<dbReference type="InterPro" id="IPR009288">
    <property type="entry name" value="AIG2-like_dom"/>
</dbReference>
<keyword evidence="5" id="KW-1185">Reference proteome</keyword>
<keyword evidence="4" id="KW-0808">Transferase</keyword>
<gene>
    <name evidence="4" type="ORF">GJU41_05670</name>
</gene>
<dbReference type="GO" id="GO:0003839">
    <property type="term" value="F:gamma-glutamylcyclotransferase activity"/>
    <property type="evidence" value="ECO:0007669"/>
    <property type="project" value="InterPro"/>
</dbReference>
<feature type="active site" description="Proton acceptor" evidence="2">
    <location>
        <position position="212"/>
    </location>
</feature>
<reference evidence="4 5" key="1">
    <citation type="submission" date="2019-11" db="EMBL/GenBank/DDBJ databases">
        <title>Bacillus idriensis genome.</title>
        <authorList>
            <person name="Konopka E.N."/>
            <person name="Newman J.D."/>
        </authorList>
    </citation>
    <scope>NUCLEOTIDE SEQUENCE [LARGE SCALE GENOMIC DNA]</scope>
    <source>
        <strain evidence="4 5">DSM 19097</strain>
    </source>
</reference>
<name>A0A6I2MAI4_9BACI</name>
<dbReference type="GO" id="GO:0016740">
    <property type="term" value="F:transferase activity"/>
    <property type="evidence" value="ECO:0007669"/>
    <property type="project" value="UniProtKB-KW"/>
</dbReference>
<dbReference type="PANTHER" id="PTHR12935:SF0">
    <property type="entry name" value="GAMMA-GLUTAMYLCYCLOTRANSFERASE"/>
    <property type="match status" value="1"/>
</dbReference>
<dbReference type="EMBL" id="WKKF01000001">
    <property type="protein sequence ID" value="MRX53451.1"/>
    <property type="molecule type" value="Genomic_DNA"/>
</dbReference>
<evidence type="ECO:0000313" key="5">
    <source>
        <dbReference type="Proteomes" id="UP000441585"/>
    </source>
</evidence>